<dbReference type="InterPro" id="IPR002937">
    <property type="entry name" value="Amino_oxidase"/>
</dbReference>
<evidence type="ECO:0000256" key="1">
    <source>
        <dbReference type="SAM" id="MobiDB-lite"/>
    </source>
</evidence>
<evidence type="ECO:0000259" key="2">
    <source>
        <dbReference type="Pfam" id="PF01593"/>
    </source>
</evidence>
<dbReference type="AlphaFoldDB" id="X6MXS1"/>
<reference evidence="3 4" key="1">
    <citation type="journal article" date="2013" name="Curr. Biol.">
        <title>The Genome of the Foraminiferan Reticulomyxa filosa.</title>
        <authorList>
            <person name="Glockner G."/>
            <person name="Hulsmann N."/>
            <person name="Schleicher M."/>
            <person name="Noegel A.A."/>
            <person name="Eichinger L."/>
            <person name="Gallinger C."/>
            <person name="Pawlowski J."/>
            <person name="Sierra R."/>
            <person name="Euteneuer U."/>
            <person name="Pillet L."/>
            <person name="Moustafa A."/>
            <person name="Platzer M."/>
            <person name="Groth M."/>
            <person name="Szafranski K."/>
            <person name="Schliwa M."/>
        </authorList>
    </citation>
    <scope>NUCLEOTIDE SEQUENCE [LARGE SCALE GENOMIC DNA]</scope>
</reference>
<dbReference type="Pfam" id="PF01593">
    <property type="entry name" value="Amino_oxidase"/>
    <property type="match status" value="1"/>
</dbReference>
<dbReference type="InterPro" id="IPR036188">
    <property type="entry name" value="FAD/NAD-bd_sf"/>
</dbReference>
<name>X6MXS1_RETFI</name>
<dbReference type="Proteomes" id="UP000023152">
    <property type="component" value="Unassembled WGS sequence"/>
</dbReference>
<feature type="compositionally biased region" description="Basic and acidic residues" evidence="1">
    <location>
        <begin position="1"/>
        <end position="13"/>
    </location>
</feature>
<feature type="domain" description="Amine oxidase" evidence="2">
    <location>
        <begin position="315"/>
        <end position="481"/>
    </location>
</feature>
<feature type="region of interest" description="Disordered" evidence="1">
    <location>
        <begin position="251"/>
        <end position="313"/>
    </location>
</feature>
<dbReference type="PANTHER" id="PTHR10742:SF410">
    <property type="entry name" value="LYSINE-SPECIFIC HISTONE DEMETHYLASE 2"/>
    <property type="match status" value="1"/>
</dbReference>
<evidence type="ECO:0000313" key="4">
    <source>
        <dbReference type="Proteomes" id="UP000023152"/>
    </source>
</evidence>
<comment type="caution">
    <text evidence="3">The sequence shown here is derived from an EMBL/GenBank/DDBJ whole genome shotgun (WGS) entry which is preliminary data.</text>
</comment>
<sequence>MKSETRNGRRHGNDDDDSGEGGDNNRRDHGNDNNNNGDNNNGDNNNNNNRPSESKSASVTANINLAIHRKAQIKTNIEEMRRLLNKLEVPPEQHSWISQLVGKYNTHQLKSISLGDAIDYVYSCFDFPLDPAEQGYHICKYIYIYIHIYKNMRIYDIKKFEMIETDLLRWNVSNLEYGCGTNIRNVSLMHWDQDDEFGFTGSHVMLCHGYIPLIESLMYNRPHYTWDDERNSLAPFNENGHYFDELRPDVKKKSNHKNSNNNGNNNNNNNNNNNSNNNNNDNNNKNSPSCNTNKRTSMSKGNEDDIQEQPKPLFPVHLNTQVVKVKYTTLKQHGERRVFVYCEDGTEFQGDACLITVPLGVLQTNMIKFDPPMPTWKQTAIRLMGMGNLNKLSLRFPKVFWPNKPIFGYVRPFDALTSTPSNSHAPFYHHHDSRGRFFMWWNLHIVTGEPVLITLCAGDEADIVQSIPDQELIDEAFAILKR</sequence>
<feature type="non-terminal residue" evidence="3">
    <location>
        <position position="482"/>
    </location>
</feature>
<dbReference type="InterPro" id="IPR050281">
    <property type="entry name" value="Flavin_monoamine_oxidase"/>
</dbReference>
<keyword evidence="4" id="KW-1185">Reference proteome</keyword>
<dbReference type="SUPFAM" id="SSF51905">
    <property type="entry name" value="FAD/NAD(P)-binding domain"/>
    <property type="match status" value="1"/>
</dbReference>
<dbReference type="GO" id="GO:0016491">
    <property type="term" value="F:oxidoreductase activity"/>
    <property type="evidence" value="ECO:0007669"/>
    <property type="project" value="InterPro"/>
</dbReference>
<feature type="region of interest" description="Disordered" evidence="1">
    <location>
        <begin position="1"/>
        <end position="58"/>
    </location>
</feature>
<dbReference type="PANTHER" id="PTHR10742">
    <property type="entry name" value="FLAVIN MONOAMINE OXIDASE"/>
    <property type="match status" value="1"/>
</dbReference>
<accession>X6MXS1</accession>
<dbReference type="OrthoDB" id="5046242at2759"/>
<gene>
    <name evidence="3" type="ORF">RFI_18864</name>
</gene>
<organism evidence="3 4">
    <name type="scientific">Reticulomyxa filosa</name>
    <dbReference type="NCBI Taxonomy" id="46433"/>
    <lineage>
        <taxon>Eukaryota</taxon>
        <taxon>Sar</taxon>
        <taxon>Rhizaria</taxon>
        <taxon>Retaria</taxon>
        <taxon>Foraminifera</taxon>
        <taxon>Monothalamids</taxon>
        <taxon>Reticulomyxidae</taxon>
        <taxon>Reticulomyxa</taxon>
    </lineage>
</organism>
<dbReference type="Gene3D" id="3.90.660.10">
    <property type="match status" value="1"/>
</dbReference>
<proteinExistence type="predicted"/>
<evidence type="ECO:0000313" key="3">
    <source>
        <dbReference type="EMBL" id="ETO18401.1"/>
    </source>
</evidence>
<dbReference type="SUPFAM" id="SSF54373">
    <property type="entry name" value="FAD-linked reductases, C-terminal domain"/>
    <property type="match status" value="1"/>
</dbReference>
<feature type="compositionally biased region" description="Low complexity" evidence="1">
    <location>
        <begin position="257"/>
        <end position="294"/>
    </location>
</feature>
<feature type="compositionally biased region" description="Low complexity" evidence="1">
    <location>
        <begin position="32"/>
        <end position="50"/>
    </location>
</feature>
<protein>
    <recommendedName>
        <fullName evidence="2">Amine oxidase domain-containing protein</fullName>
    </recommendedName>
</protein>
<dbReference type="EMBL" id="ASPP01014989">
    <property type="protein sequence ID" value="ETO18401.1"/>
    <property type="molecule type" value="Genomic_DNA"/>
</dbReference>